<proteinExistence type="inferred from homology"/>
<dbReference type="InterPro" id="IPR050365">
    <property type="entry name" value="TIM50"/>
</dbReference>
<keyword evidence="1" id="KW-0809">Transit peptide</keyword>
<keyword evidence="1" id="KW-0813">Transport</keyword>
<evidence type="ECO:0000313" key="3">
    <source>
        <dbReference type="EMBL" id="KAJ7971083.1"/>
    </source>
</evidence>
<dbReference type="InterPro" id="IPR023214">
    <property type="entry name" value="HAD_sf"/>
</dbReference>
<reference evidence="3" key="1">
    <citation type="journal article" date="2023" name="Science">
        <title>Elucidation of the pathway for biosynthesis of saponin adjuvants from the soapbark tree.</title>
        <authorList>
            <person name="Reed J."/>
            <person name="Orme A."/>
            <person name="El-Demerdash A."/>
            <person name="Owen C."/>
            <person name="Martin L.B.B."/>
            <person name="Misra R.C."/>
            <person name="Kikuchi S."/>
            <person name="Rejzek M."/>
            <person name="Martin A.C."/>
            <person name="Harkess A."/>
            <person name="Leebens-Mack J."/>
            <person name="Louveau T."/>
            <person name="Stephenson M.J."/>
            <person name="Osbourn A."/>
        </authorList>
    </citation>
    <scope>NUCLEOTIDE SEQUENCE</scope>
    <source>
        <strain evidence="3">S10</strain>
    </source>
</reference>
<comment type="function">
    <text evidence="1">Essential component of the TIM23 complex, a complex that mediates the translocation of transit peptide-containing proteins across the mitochondrial inner membrane.</text>
</comment>
<dbReference type="SUPFAM" id="SSF56784">
    <property type="entry name" value="HAD-like"/>
    <property type="match status" value="1"/>
</dbReference>
<dbReference type="EMBL" id="JARAOO010000004">
    <property type="protein sequence ID" value="KAJ7971082.1"/>
    <property type="molecule type" value="Genomic_DNA"/>
</dbReference>
<dbReference type="KEGG" id="qsa:O6P43_009163"/>
<dbReference type="PANTHER" id="PTHR12210">
    <property type="entry name" value="DULLARD PROTEIN PHOSPHATASE"/>
    <property type="match status" value="1"/>
</dbReference>
<comment type="caution">
    <text evidence="3">The sequence shown here is derived from an EMBL/GenBank/DDBJ whole genome shotgun (WGS) entry which is preliminary data.</text>
</comment>
<dbReference type="GO" id="GO:0005744">
    <property type="term" value="C:TIM23 mitochondrial import inner membrane translocase complex"/>
    <property type="evidence" value="ECO:0007669"/>
    <property type="project" value="UniProtKB-UniRule"/>
</dbReference>
<dbReference type="AlphaFoldDB" id="A0AAD7PXR5"/>
<keyword evidence="1" id="KW-0653">Protein transport</keyword>
<name>A0AAD7PXR5_QUISA</name>
<keyword evidence="1" id="KW-0496">Mitochondrion</keyword>
<evidence type="ECO:0000259" key="2">
    <source>
        <dbReference type="PROSITE" id="PS50969"/>
    </source>
</evidence>
<dbReference type="GO" id="GO:0015031">
    <property type="term" value="P:protein transport"/>
    <property type="evidence" value="ECO:0007669"/>
    <property type="project" value="UniProtKB-KW"/>
</dbReference>
<comment type="similarity">
    <text evidence="1">Belongs to the TIM50 family.</text>
</comment>
<dbReference type="PROSITE" id="PS50969">
    <property type="entry name" value="FCP1"/>
    <property type="match status" value="1"/>
</dbReference>
<protein>
    <recommendedName>
        <fullName evidence="1">Mitochondrial import inner membrane translocase subunit TIM50</fullName>
    </recommendedName>
</protein>
<evidence type="ECO:0000256" key="1">
    <source>
        <dbReference type="RuleBase" id="RU365079"/>
    </source>
</evidence>
<keyword evidence="4" id="KW-1185">Reference proteome</keyword>
<dbReference type="Pfam" id="PF03031">
    <property type="entry name" value="NIF"/>
    <property type="match status" value="1"/>
</dbReference>
<dbReference type="EMBL" id="JARAOO010000004">
    <property type="protein sequence ID" value="KAJ7971083.1"/>
    <property type="molecule type" value="Genomic_DNA"/>
</dbReference>
<dbReference type="Proteomes" id="UP001163823">
    <property type="component" value="Chromosome 4"/>
</dbReference>
<comment type="subunit">
    <text evidence="1">Component of the TIM23 complex.</text>
</comment>
<organism evidence="3 4">
    <name type="scientific">Quillaja saponaria</name>
    <name type="common">Soap bark tree</name>
    <dbReference type="NCBI Taxonomy" id="32244"/>
    <lineage>
        <taxon>Eukaryota</taxon>
        <taxon>Viridiplantae</taxon>
        <taxon>Streptophyta</taxon>
        <taxon>Embryophyta</taxon>
        <taxon>Tracheophyta</taxon>
        <taxon>Spermatophyta</taxon>
        <taxon>Magnoliopsida</taxon>
        <taxon>eudicotyledons</taxon>
        <taxon>Gunneridae</taxon>
        <taxon>Pentapetalae</taxon>
        <taxon>rosids</taxon>
        <taxon>fabids</taxon>
        <taxon>Fabales</taxon>
        <taxon>Quillajaceae</taxon>
        <taxon>Quillaja</taxon>
    </lineage>
</organism>
<sequence length="308" mass="35541">MEPHALQRTKAVAEKLPEEGGSSNINLIINATSTLLSDESNVEEQVISSCVEEMSQLYLGVVNEEEDSSSEFLKLPLVREPIAHLRKKLLVLDINGLLVDIVSPPPKGRKADLNIARRAIFKRPHCMEFLKFCFDNFEVGVWSSRKMENLERVTDYLMEDLKQKLLFSWDLSHCTATSFKTLENKYKPLVFKELRRLWEKHDPNLPWEKEDYSETNTLLLDDSPYKALLNPLHTAIFPYSYSFEDRSDNSLAAGGDLREYLEGLVMAESVQEYVEKHPFGQAALDEKSESWEFYLRVIRSTSFSPIRR</sequence>
<feature type="domain" description="FCP1 homology" evidence="2">
    <location>
        <begin position="83"/>
        <end position="264"/>
    </location>
</feature>
<accession>A0AAD7PXR5</accession>
<dbReference type="InterPro" id="IPR036412">
    <property type="entry name" value="HAD-like_sf"/>
</dbReference>
<comment type="subcellular location">
    <subcellularLocation>
        <location evidence="1">Mitochondrion inner membrane</location>
        <topology evidence="1">Single-pass membrane protein</topology>
    </subcellularLocation>
</comment>
<gene>
    <name evidence="3" type="ORF">O6P43_009163</name>
</gene>
<dbReference type="FunFam" id="3.40.50.1000:FF:000257">
    <property type="entry name" value="Haloacid dehalogenase-like hydrolase (HAD) superfamily protein"/>
    <property type="match status" value="1"/>
</dbReference>
<dbReference type="SMART" id="SM00577">
    <property type="entry name" value="CPDc"/>
    <property type="match status" value="1"/>
</dbReference>
<dbReference type="Gene3D" id="3.40.50.1000">
    <property type="entry name" value="HAD superfamily/HAD-like"/>
    <property type="match status" value="1"/>
</dbReference>
<keyword evidence="1" id="KW-0811">Translocation</keyword>
<dbReference type="InterPro" id="IPR004274">
    <property type="entry name" value="FCP1_dom"/>
</dbReference>
<evidence type="ECO:0000313" key="4">
    <source>
        <dbReference type="Proteomes" id="UP001163823"/>
    </source>
</evidence>